<evidence type="ECO:0000256" key="11">
    <source>
        <dbReference type="PIRSR" id="PIRSR623088-3"/>
    </source>
</evidence>
<dbReference type="InterPro" id="IPR000014">
    <property type="entry name" value="PAS"/>
</dbReference>
<keyword evidence="17" id="KW-1185">Reference proteome</keyword>
<comment type="catalytic activity">
    <reaction evidence="1">
        <text>3',5'-cyclic AMP + H2O = AMP + H(+)</text>
        <dbReference type="Rhea" id="RHEA:25277"/>
        <dbReference type="ChEBI" id="CHEBI:15377"/>
        <dbReference type="ChEBI" id="CHEBI:15378"/>
        <dbReference type="ChEBI" id="CHEBI:58165"/>
        <dbReference type="ChEBI" id="CHEBI:456215"/>
        <dbReference type="EC" id="3.1.4.53"/>
    </reaction>
</comment>
<proteinExistence type="inferred from homology"/>
<evidence type="ECO:0000259" key="14">
    <source>
        <dbReference type="PROSITE" id="PS50112"/>
    </source>
</evidence>
<feature type="binding site" evidence="10">
    <location>
        <position position="727"/>
    </location>
    <ligand>
        <name>AMP</name>
        <dbReference type="ChEBI" id="CHEBI:456215"/>
    </ligand>
</feature>
<evidence type="ECO:0000256" key="12">
    <source>
        <dbReference type="RuleBase" id="RU363067"/>
    </source>
</evidence>
<feature type="binding site" evidence="11">
    <location>
        <position position="727"/>
    </location>
    <ligand>
        <name>Zn(2+)</name>
        <dbReference type="ChEBI" id="CHEBI:29105"/>
        <label>1</label>
    </ligand>
</feature>
<name>A0A8C5P573_JACJA</name>
<evidence type="ECO:0000256" key="6">
    <source>
        <dbReference type="ARBA" id="ARBA00022801"/>
    </source>
</evidence>
<evidence type="ECO:0000256" key="2">
    <source>
        <dbReference type="ARBA" id="ARBA00004703"/>
    </source>
</evidence>
<keyword evidence="4" id="KW-0597">Phosphoprotein</keyword>
<evidence type="ECO:0000256" key="13">
    <source>
        <dbReference type="SAM" id="MobiDB-lite"/>
    </source>
</evidence>
<protein>
    <recommendedName>
        <fullName evidence="12">Phosphodiesterase</fullName>
        <ecNumber evidence="12">3.1.4.-</ecNumber>
    </recommendedName>
</protein>
<evidence type="ECO:0000256" key="10">
    <source>
        <dbReference type="PIRSR" id="PIRSR623088-2"/>
    </source>
</evidence>
<dbReference type="PROSITE" id="PS51845">
    <property type="entry name" value="PDEASE_I_2"/>
    <property type="match status" value="1"/>
</dbReference>
<dbReference type="InterPro" id="IPR002073">
    <property type="entry name" value="PDEase_catalytic_dom"/>
</dbReference>
<organism evidence="16 17">
    <name type="scientific">Jaculus jaculus</name>
    <name type="common">Lesser Egyptian jerboa</name>
    <dbReference type="NCBI Taxonomy" id="51337"/>
    <lineage>
        <taxon>Eukaryota</taxon>
        <taxon>Metazoa</taxon>
        <taxon>Chordata</taxon>
        <taxon>Craniata</taxon>
        <taxon>Vertebrata</taxon>
        <taxon>Euteleostomi</taxon>
        <taxon>Mammalia</taxon>
        <taxon>Eutheria</taxon>
        <taxon>Euarchontoglires</taxon>
        <taxon>Glires</taxon>
        <taxon>Rodentia</taxon>
        <taxon>Myomorpha</taxon>
        <taxon>Dipodoidea</taxon>
        <taxon>Dipodidae</taxon>
        <taxon>Dipodinae</taxon>
        <taxon>Jaculus</taxon>
    </lineage>
</organism>
<feature type="binding site" evidence="11">
    <location>
        <position position="601"/>
    </location>
    <ligand>
        <name>Zn(2+)</name>
        <dbReference type="ChEBI" id="CHEBI:29105"/>
        <label>1</label>
    </ligand>
</feature>
<evidence type="ECO:0000259" key="15">
    <source>
        <dbReference type="PROSITE" id="PS51845"/>
    </source>
</evidence>
<dbReference type="PROSITE" id="PS00126">
    <property type="entry name" value="PDEASE_I_1"/>
    <property type="match status" value="1"/>
</dbReference>
<feature type="binding site" evidence="10">
    <location>
        <position position="779"/>
    </location>
    <ligand>
        <name>AMP</name>
        <dbReference type="ChEBI" id="CHEBI:456215"/>
    </ligand>
</feature>
<dbReference type="Pfam" id="PF23198">
    <property type="entry name" value="PDE8A_N"/>
    <property type="match status" value="1"/>
</dbReference>
<dbReference type="SUPFAM" id="SSF109604">
    <property type="entry name" value="HD-domain/PDEase-like"/>
    <property type="match status" value="1"/>
</dbReference>
<dbReference type="InterPro" id="IPR057304">
    <property type="entry name" value="PDE8-like_REC_N"/>
</dbReference>
<reference evidence="16" key="1">
    <citation type="submission" date="2025-08" db="UniProtKB">
        <authorList>
            <consortium name="Ensembl"/>
        </authorList>
    </citation>
    <scope>IDENTIFICATION</scope>
</reference>
<dbReference type="Gene3D" id="3.30.450.20">
    <property type="entry name" value="PAS domain"/>
    <property type="match status" value="1"/>
</dbReference>
<dbReference type="Gene3D" id="1.10.1300.10">
    <property type="entry name" value="3'5'-cyclic nucleotide phosphodiesterase, catalytic domain"/>
    <property type="match status" value="1"/>
</dbReference>
<dbReference type="EC" id="3.1.4.-" evidence="12"/>
<feature type="binding site" evidence="11">
    <location>
        <position position="602"/>
    </location>
    <ligand>
        <name>Zn(2+)</name>
        <dbReference type="ChEBI" id="CHEBI:29105"/>
        <label>1</label>
    </ligand>
</feature>
<comment type="pathway">
    <text evidence="2">Purine metabolism; 3',5'-cyclic AMP degradation; AMP from 3',5'-cyclic AMP: step 1/1.</text>
</comment>
<comment type="similarity">
    <text evidence="3">Belongs to the cyclic nucleotide phosphodiesterase family. PDE8 subfamily.</text>
</comment>
<dbReference type="NCBIfam" id="TIGR00229">
    <property type="entry name" value="sensory_box"/>
    <property type="match status" value="1"/>
</dbReference>
<dbReference type="CDD" id="cd00130">
    <property type="entry name" value="PAS"/>
    <property type="match status" value="1"/>
</dbReference>
<feature type="binding site" evidence="11">
    <location>
        <position position="602"/>
    </location>
    <ligand>
        <name>Zn(2+)</name>
        <dbReference type="ChEBI" id="CHEBI:29105"/>
        <label>2</label>
    </ligand>
</feature>
<feature type="region of interest" description="Disordered" evidence="13">
    <location>
        <begin position="17"/>
        <end position="38"/>
    </location>
</feature>
<accession>A0A8C5P573</accession>
<evidence type="ECO:0000313" key="17">
    <source>
        <dbReference type="Proteomes" id="UP000694385"/>
    </source>
</evidence>
<reference evidence="16" key="2">
    <citation type="submission" date="2025-09" db="UniProtKB">
        <authorList>
            <consortium name="Ensembl"/>
        </authorList>
    </citation>
    <scope>IDENTIFICATION</scope>
</reference>
<dbReference type="Pfam" id="PF00233">
    <property type="entry name" value="PDEase_I"/>
    <property type="match status" value="1"/>
</dbReference>
<evidence type="ECO:0000256" key="7">
    <source>
        <dbReference type="ARBA" id="ARBA00023149"/>
    </source>
</evidence>
<dbReference type="InterPro" id="IPR035965">
    <property type="entry name" value="PAS-like_dom_sf"/>
</dbReference>
<dbReference type="AlphaFoldDB" id="A0A8C5P573"/>
<gene>
    <name evidence="16" type="primary">Pde8b</name>
</gene>
<dbReference type="SMART" id="SM00471">
    <property type="entry name" value="HDc"/>
    <property type="match status" value="1"/>
</dbReference>
<feature type="binding site" evidence="11">
    <location>
        <position position="565"/>
    </location>
    <ligand>
        <name>Zn(2+)</name>
        <dbReference type="ChEBI" id="CHEBI:29105"/>
        <label>1</label>
    </ligand>
</feature>
<sequence>MGCAPSIHVSQSGVIYCRDSDESNSPRQTSSVSQGPAAPLHGLLVHTDAADAVPPSRASRRPLGAVRVRRARAQLGSGSGAGSSVPSATTCRGRRRHCCGSAEAETQTSYTSVKQVSSAEVRIGPMRLTQDPIQVLLIFAKEDSQSDGFWWACDRAGYRCNIARTPESALECFLDKHHEIIVIDHRQAQNFDAEAVCRSIRATNPSEHTVILAVVSQVSDDHEEASVLPLLHAGFNRRFMENSSIIACYNELIQIEHGEVRSQFKLRACNSVFTALDHCHEAIEITSDDHVIQYVNPALERMMGYHKGELLGKELADLPKSDKNRADLLDTINTCIKKGKEWQGVYYARRKSGDSIQQHVKITPVIGQGGKIRHFVSLKKLCCTTDNNKQIHRIHRDSGDNSQTEPHSFRYKGRRKESIDMKSVSSRGSDAPSLQNRRYPSMARIHSMTIEAPITKDGLRRLSGNEYVFTKNVHQSHSHLTMPITINDVPPSIAQLLDNEESWDFNIFELEAVTHKRPLVYLGLKVFSRFGVCEFLNCTETTLRAWLQVIEANYHSSNAYHNSTHAADVLHATAFFLGKERVKGSLDQLDEVAALIAATVHDVDHPGRTNSFLCNAGSELAVLYNDTAVLESHHTALAFQLTVKDTKCNIFKNIDRNHYRTLRQAIIDMVLATEMTKHFEHVNKFVNSINKPMAAEGEGSDCECNPTGKNFPENQILIKRMMIKCADVANPCRPLDLCIEWAGRISEEYFAQTDEEKRQGLPVVMPVFDRNTCSIPKSQISFIDYFITDMFDAWDAFAHLPALMQHLADNYKHWKTLDDLKCKSLRLPSDC</sequence>
<dbReference type="Pfam" id="PF08629">
    <property type="entry name" value="PDE8"/>
    <property type="match status" value="1"/>
</dbReference>
<evidence type="ECO:0000313" key="16">
    <source>
        <dbReference type="Ensembl" id="ENSJJAP00000023915.1"/>
    </source>
</evidence>
<evidence type="ECO:0000256" key="5">
    <source>
        <dbReference type="ARBA" id="ARBA00022723"/>
    </source>
</evidence>
<feature type="compositionally biased region" description="Polar residues" evidence="13">
    <location>
        <begin position="423"/>
        <end position="435"/>
    </location>
</feature>
<feature type="region of interest" description="Disordered" evidence="13">
    <location>
        <begin position="394"/>
        <end position="435"/>
    </location>
</feature>
<feature type="binding site" evidence="10">
    <location>
        <position position="602"/>
    </location>
    <ligand>
        <name>AMP</name>
        <dbReference type="ChEBI" id="CHEBI:456215"/>
    </ligand>
</feature>
<keyword evidence="6 12" id="KW-0378">Hydrolase</keyword>
<dbReference type="InterPro" id="IPR003607">
    <property type="entry name" value="HD/PDEase_dom"/>
</dbReference>
<dbReference type="Pfam" id="PF13426">
    <property type="entry name" value="PAS_9"/>
    <property type="match status" value="1"/>
</dbReference>
<comment type="cofactor">
    <cofactor evidence="12">
        <name>a divalent metal cation</name>
        <dbReference type="ChEBI" id="CHEBI:60240"/>
    </cofactor>
    <text evidence="12">Binds 2 divalent metal cations per subunit. Site 1 may preferentially bind zinc ions, while site 2 has a preference for magnesium and/or manganese ions.</text>
</comment>
<evidence type="ECO:0000256" key="4">
    <source>
        <dbReference type="ARBA" id="ARBA00022553"/>
    </source>
</evidence>
<evidence type="ECO:0000256" key="8">
    <source>
        <dbReference type="ARBA" id="ARBA00056309"/>
    </source>
</evidence>
<dbReference type="InterPro" id="IPR023174">
    <property type="entry name" value="PDEase_CS"/>
</dbReference>
<dbReference type="InterPro" id="IPR036971">
    <property type="entry name" value="PDEase_catalytic_dom_sf"/>
</dbReference>
<feature type="domain" description="PDEase" evidence="15">
    <location>
        <begin position="485"/>
        <end position="821"/>
    </location>
</feature>
<keyword evidence="5 11" id="KW-0479">Metal-binding</keyword>
<dbReference type="PRINTS" id="PR00387">
    <property type="entry name" value="PDIESTERASE1"/>
</dbReference>
<feature type="domain" description="PAS" evidence="14">
    <location>
        <begin position="275"/>
        <end position="339"/>
    </location>
</feature>
<dbReference type="UniPathway" id="UPA00762">
    <property type="reaction ID" value="UER00747"/>
</dbReference>
<keyword evidence="7" id="KW-0114">cAMP</keyword>
<feature type="compositionally biased region" description="Polar residues" evidence="13">
    <location>
        <begin position="23"/>
        <end position="34"/>
    </location>
</feature>
<dbReference type="SUPFAM" id="SSF55785">
    <property type="entry name" value="PYP-like sensor domain (PAS domain)"/>
    <property type="match status" value="1"/>
</dbReference>
<dbReference type="GO" id="GO:0046872">
    <property type="term" value="F:metal ion binding"/>
    <property type="evidence" value="ECO:0007669"/>
    <property type="project" value="UniProtKB-KW"/>
</dbReference>
<dbReference type="PANTHER" id="PTHR11347">
    <property type="entry name" value="CYCLIC NUCLEOTIDE PHOSPHODIESTERASE"/>
    <property type="match status" value="1"/>
</dbReference>
<dbReference type="GO" id="GO:0004115">
    <property type="term" value="F:3',5'-cyclic-AMP phosphodiesterase activity"/>
    <property type="evidence" value="ECO:0007669"/>
    <property type="project" value="UniProtKB-EC"/>
</dbReference>
<evidence type="ECO:0000256" key="3">
    <source>
        <dbReference type="ARBA" id="ARBA00006437"/>
    </source>
</evidence>
<dbReference type="PROSITE" id="PS50112">
    <property type="entry name" value="PAS"/>
    <property type="match status" value="1"/>
</dbReference>
<evidence type="ECO:0000256" key="1">
    <source>
        <dbReference type="ARBA" id="ARBA00000621"/>
    </source>
</evidence>
<dbReference type="CDD" id="cd00077">
    <property type="entry name" value="HDc"/>
    <property type="match status" value="1"/>
</dbReference>
<dbReference type="FunFam" id="1.10.1300.10:FF:000002">
    <property type="entry name" value="Phosphodiesterase"/>
    <property type="match status" value="1"/>
</dbReference>
<feature type="active site" description="Proton donor" evidence="9">
    <location>
        <position position="561"/>
    </location>
</feature>
<evidence type="ECO:0000256" key="9">
    <source>
        <dbReference type="PIRSR" id="PIRSR623088-1"/>
    </source>
</evidence>
<dbReference type="GO" id="GO:0006198">
    <property type="term" value="P:cAMP catabolic process"/>
    <property type="evidence" value="ECO:0007669"/>
    <property type="project" value="UniProtKB-UniPathway"/>
</dbReference>
<dbReference type="Ensembl" id="ENSJJAT00000030493.1">
    <property type="protein sequence ID" value="ENSJJAP00000023915.1"/>
    <property type="gene ID" value="ENSJJAG00000023506.1"/>
</dbReference>
<feature type="binding site" evidence="10">
    <location>
        <begin position="561"/>
        <end position="565"/>
    </location>
    <ligand>
        <name>AMP</name>
        <dbReference type="ChEBI" id="CHEBI:456215"/>
    </ligand>
</feature>
<dbReference type="GeneTree" id="ENSGT00940000157817"/>
<dbReference type="GO" id="GO:0007165">
    <property type="term" value="P:signal transduction"/>
    <property type="evidence" value="ECO:0007669"/>
    <property type="project" value="InterPro"/>
</dbReference>
<dbReference type="FunFam" id="3.30.450.20:FF:000023">
    <property type="entry name" value="Phosphodiesterase"/>
    <property type="match status" value="1"/>
</dbReference>
<comment type="function">
    <text evidence="8">Hydrolyzes the second messenger cAMP, which is a key regulator of many important physiological processes. May be involved in specific signaling in the thyroid gland.</text>
</comment>
<dbReference type="Proteomes" id="UP000694385">
    <property type="component" value="Unassembled WGS sequence"/>
</dbReference>
<dbReference type="InterPro" id="IPR023088">
    <property type="entry name" value="PDEase"/>
</dbReference>